<dbReference type="STRING" id="99883.ENSTNIP00000017258"/>
<comment type="subcellular location">
    <subcellularLocation>
        <location evidence="1">Cell projection</location>
        <location evidence="1">Cilium</location>
    </subcellularLocation>
    <subcellularLocation>
        <location evidence="2">Cytoplasm</location>
    </subcellularLocation>
</comment>
<feature type="region of interest" description="Disordered" evidence="6">
    <location>
        <begin position="261"/>
        <end position="298"/>
    </location>
</feature>
<accession>H3D9R7</accession>
<evidence type="ECO:0000256" key="2">
    <source>
        <dbReference type="ARBA" id="ARBA00004496"/>
    </source>
</evidence>
<evidence type="ECO:0000256" key="3">
    <source>
        <dbReference type="ARBA" id="ARBA00022490"/>
    </source>
</evidence>
<evidence type="ECO:0000256" key="6">
    <source>
        <dbReference type="SAM" id="MobiDB-lite"/>
    </source>
</evidence>
<name>H3D9R7_TETNG</name>
<sequence>TKHAKFCASDMDRPLFQACPSELIFRNFSPEQTYKLHLHLHNNDKVSRHVKLELQESQFFRVVPPKNADRKVAPGMSVVYTICFTPQENKDYQHRLVFGTEREWLEVPVRAIGPRALLDFVEEYHFPPCVVKGSTEMTYLVRNIGNSKANFSLQTQRPFSVTPSSGTLDVFESTQVTVTFNPMTVGHHNQDLLLHYHTGEDVSISLSGSCEEVDVHLEPDVVHLTQTYISMSTVNCSVSLINKHSVPLQYCWTPASSIQEEDLDHMRRSSESQQQEEQMKEGDPAGSQRRSALPAAPQPSRCLAVDQLRLSFSHGCVTVEPAEGEIWPNIPIQLTIVFSPKEARFYQETIYCDVTGRESGLALTLMGEALGPNLQPDYNVMDMGEIFMGSSNYYQVQLTNKGLIDAPFRLSRPASRFGGCFCVSPEEGVVPPGHVHTLKVSFVSHACGSFSEQLLLTVEGNPKVVPVTFRGRVIGPSFTLSVSDLDFGVVAFGFPKTLTFSVFNTSCVPLTFSLRILGDGLGPPSVSYKDHLSNMSKNDQQVIAVDKRGQPAEFTISPSSGCASAQSHVLVEVTLCANTVKTYRLALVVDVDGVGEEVRTLPINARCAVPDVVLDTPLLDFQRCFLNRPCVKEVRLTNAGDVPACYSVLDQAHQEQLRLKFPSQPRGVIGPGTSLEIPVCLLALADGTLRHTLHIAVFGSVLPPLEVLISCIGQGPIVELQHRLLDFGKTLVLKDKSRSLQLSNKSPIPAHFTASLSCTKSFWRVEPAEGDIPPGSQSALKVVAHLNDTFRFKDTLTVSVQHGQTHTIPLSAVGTGSPVSSDKAFAPSIDLGSCLSPGSCCYNFRLTNHGQRTRRLYWATEASSNHKRGDVSTPQLTDPRRALRGQKSRGQQVFRLVPSRVELFPGSSSNMVLTGSSDSPRVVRERLVCRTIVDGHSSYEHVHSVDVSCRFMSSLLSFSPEKIDFYTEEVLGQVLQPIYEKLVLNNVSTQSLSLELSLTEPFSLCEAPGSSSSATTKAASLGVGEEAVVWVCFSPPTCVDLISKVLDQVLLVRYLGSSQPVKLHAEVHFPNLTFSSTLLDFGYVLNNSETQRQILMSNCSPLPVSYSWTFL</sequence>
<dbReference type="GO" id="GO:0005930">
    <property type="term" value="C:axoneme"/>
    <property type="evidence" value="ECO:0007669"/>
    <property type="project" value="TreeGrafter"/>
</dbReference>
<dbReference type="InParanoid" id="H3D9R7"/>
<feature type="domain" description="HYDIN/VesB/CFA65-like Ig-like" evidence="7">
    <location>
        <begin position="372"/>
        <end position="471"/>
    </location>
</feature>
<dbReference type="Gene3D" id="2.60.40.10">
    <property type="entry name" value="Immunoglobulins"/>
    <property type="match status" value="8"/>
</dbReference>
<dbReference type="AlphaFoldDB" id="H3D9R7"/>
<evidence type="ECO:0000313" key="9">
    <source>
        <dbReference type="Proteomes" id="UP000007303"/>
    </source>
</evidence>
<dbReference type="InterPro" id="IPR033305">
    <property type="entry name" value="Hydin-like"/>
</dbReference>
<dbReference type="Proteomes" id="UP000007303">
    <property type="component" value="Unassembled WGS sequence"/>
</dbReference>
<dbReference type="HOGENOM" id="CLU_006718_0_0_1"/>
<reference evidence="8" key="3">
    <citation type="submission" date="2025-09" db="UniProtKB">
        <authorList>
            <consortium name="Ensembl"/>
        </authorList>
    </citation>
    <scope>IDENTIFICATION</scope>
</reference>
<organism evidence="8 9">
    <name type="scientific">Tetraodon nigroviridis</name>
    <name type="common">Spotted green pufferfish</name>
    <name type="synonym">Chelonodon nigroviridis</name>
    <dbReference type="NCBI Taxonomy" id="99883"/>
    <lineage>
        <taxon>Eukaryota</taxon>
        <taxon>Metazoa</taxon>
        <taxon>Chordata</taxon>
        <taxon>Craniata</taxon>
        <taxon>Vertebrata</taxon>
        <taxon>Euteleostomi</taxon>
        <taxon>Actinopterygii</taxon>
        <taxon>Neopterygii</taxon>
        <taxon>Teleostei</taxon>
        <taxon>Neoteleostei</taxon>
        <taxon>Acanthomorphata</taxon>
        <taxon>Eupercaria</taxon>
        <taxon>Tetraodontiformes</taxon>
        <taxon>Tetradontoidea</taxon>
        <taxon>Tetraodontidae</taxon>
        <taxon>Tetraodon</taxon>
    </lineage>
</organism>
<reference evidence="8" key="2">
    <citation type="submission" date="2025-08" db="UniProtKB">
        <authorList>
            <consortium name="Ensembl"/>
        </authorList>
    </citation>
    <scope>IDENTIFICATION</scope>
</reference>
<dbReference type="Pfam" id="PF22544">
    <property type="entry name" value="HYDIN_VesB_CFA65-like_Ig"/>
    <property type="match status" value="3"/>
</dbReference>
<dbReference type="InterPro" id="IPR013783">
    <property type="entry name" value="Ig-like_fold"/>
</dbReference>
<evidence type="ECO:0000256" key="4">
    <source>
        <dbReference type="ARBA" id="ARBA00023069"/>
    </source>
</evidence>
<keyword evidence="5" id="KW-0966">Cell projection</keyword>
<reference evidence="9" key="1">
    <citation type="journal article" date="2004" name="Nature">
        <title>Genome duplication in the teleost fish Tetraodon nigroviridis reveals the early vertebrate proto-karyotype.</title>
        <authorList>
            <person name="Jaillon O."/>
            <person name="Aury J.-M."/>
            <person name="Brunet F."/>
            <person name="Petit J.-L."/>
            <person name="Stange-Thomann N."/>
            <person name="Mauceli E."/>
            <person name="Bouneau L."/>
            <person name="Fischer C."/>
            <person name="Ozouf-Costaz C."/>
            <person name="Bernot A."/>
            <person name="Nicaud S."/>
            <person name="Jaffe D."/>
            <person name="Fisher S."/>
            <person name="Lutfalla G."/>
            <person name="Dossat C."/>
            <person name="Segurens B."/>
            <person name="Dasilva C."/>
            <person name="Salanoubat M."/>
            <person name="Levy M."/>
            <person name="Boudet N."/>
            <person name="Castellano S."/>
            <person name="Anthouard V."/>
            <person name="Jubin C."/>
            <person name="Castelli V."/>
            <person name="Katinka M."/>
            <person name="Vacherie B."/>
            <person name="Biemont C."/>
            <person name="Skalli Z."/>
            <person name="Cattolico L."/>
            <person name="Poulain J."/>
            <person name="De Berardinis V."/>
            <person name="Cruaud C."/>
            <person name="Duprat S."/>
            <person name="Brottier P."/>
            <person name="Coutanceau J.-P."/>
            <person name="Gouzy J."/>
            <person name="Parra G."/>
            <person name="Lardier G."/>
            <person name="Chapple C."/>
            <person name="McKernan K.J."/>
            <person name="McEwan P."/>
            <person name="Bosak S."/>
            <person name="Kellis M."/>
            <person name="Volff J.-N."/>
            <person name="Guigo R."/>
            <person name="Zody M.C."/>
            <person name="Mesirov J."/>
            <person name="Lindblad-Toh K."/>
            <person name="Birren B."/>
            <person name="Nusbaum C."/>
            <person name="Kahn D."/>
            <person name="Robinson-Rechavi M."/>
            <person name="Laudet V."/>
            <person name="Schachter V."/>
            <person name="Quetier F."/>
            <person name="Saurin W."/>
            <person name="Scarpelli C."/>
            <person name="Wincker P."/>
            <person name="Lander E.S."/>
            <person name="Weissenbach J."/>
            <person name="Roest Crollius H."/>
        </authorList>
    </citation>
    <scope>NUCLEOTIDE SEQUENCE [LARGE SCALE GENOMIC DNA]</scope>
</reference>
<keyword evidence="3" id="KW-0963">Cytoplasm</keyword>
<dbReference type="InterPro" id="IPR053879">
    <property type="entry name" value="HYDIN_VesB_CFA65-like_Ig"/>
</dbReference>
<dbReference type="OMA" id="DIHELVC"/>
<proteinExistence type="predicted"/>
<dbReference type="GO" id="GO:1904158">
    <property type="term" value="P:axonemal central apparatus assembly"/>
    <property type="evidence" value="ECO:0007669"/>
    <property type="project" value="TreeGrafter"/>
</dbReference>
<dbReference type="GeneTree" id="ENSGT00940000163228"/>
<evidence type="ECO:0000259" key="7">
    <source>
        <dbReference type="Pfam" id="PF22544"/>
    </source>
</evidence>
<feature type="domain" description="HYDIN/VesB/CFA65-like Ig-like" evidence="7">
    <location>
        <begin position="716"/>
        <end position="810"/>
    </location>
</feature>
<keyword evidence="4" id="KW-0969">Cilium</keyword>
<keyword evidence="9" id="KW-1185">Reference proteome</keyword>
<feature type="domain" description="HYDIN/VesB/CFA65-like Ig-like" evidence="7">
    <location>
        <begin position="117"/>
        <end position="208"/>
    </location>
</feature>
<protein>
    <recommendedName>
        <fullName evidence="7">HYDIN/VesB/CFA65-like Ig-like domain-containing protein</fullName>
    </recommendedName>
</protein>
<dbReference type="Ensembl" id="ENSTNIT00000017476.1">
    <property type="protein sequence ID" value="ENSTNIP00000017258.1"/>
    <property type="gene ID" value="ENSTNIG00000014244.1"/>
</dbReference>
<evidence type="ECO:0000256" key="1">
    <source>
        <dbReference type="ARBA" id="ARBA00004138"/>
    </source>
</evidence>
<evidence type="ECO:0000313" key="8">
    <source>
        <dbReference type="Ensembl" id="ENSTNIP00000017258.1"/>
    </source>
</evidence>
<dbReference type="GO" id="GO:0003341">
    <property type="term" value="P:cilium movement"/>
    <property type="evidence" value="ECO:0007669"/>
    <property type="project" value="TreeGrafter"/>
</dbReference>
<evidence type="ECO:0000256" key="5">
    <source>
        <dbReference type="ARBA" id="ARBA00023273"/>
    </source>
</evidence>
<dbReference type="PANTHER" id="PTHR23053">
    <property type="entry name" value="DLEC1 DELETED IN LUNG AND ESOPHAGEAL CANCER 1"/>
    <property type="match status" value="1"/>
</dbReference>
<dbReference type="PANTHER" id="PTHR23053:SF0">
    <property type="entry name" value="HYDROCEPHALUS-INDUCING PROTEIN HOMOLOG"/>
    <property type="match status" value="1"/>
</dbReference>